<dbReference type="RefSeq" id="WP_015818824.1">
    <property type="nucleotide sequence ID" value="NC_012997.1"/>
</dbReference>
<dbReference type="GO" id="GO:0015891">
    <property type="term" value="P:siderophore transport"/>
    <property type="evidence" value="ECO:0007669"/>
    <property type="project" value="InterPro"/>
</dbReference>
<dbReference type="GO" id="GO:0005886">
    <property type="term" value="C:plasma membrane"/>
    <property type="evidence" value="ECO:0007669"/>
    <property type="project" value="UniProtKB-SubCell"/>
</dbReference>
<keyword evidence="4 10" id="KW-1003">Cell membrane</keyword>
<dbReference type="GO" id="GO:0015031">
    <property type="term" value="P:protein transport"/>
    <property type="evidence" value="ECO:0007669"/>
    <property type="project" value="UniProtKB-UniRule"/>
</dbReference>
<evidence type="ECO:0000256" key="7">
    <source>
        <dbReference type="ARBA" id="ARBA00022927"/>
    </source>
</evidence>
<dbReference type="AlphaFoldDB" id="C5BQE1"/>
<feature type="transmembrane region" description="Helical" evidence="10">
    <location>
        <begin position="17"/>
        <end position="37"/>
    </location>
</feature>
<keyword evidence="13" id="KW-1185">Reference proteome</keyword>
<dbReference type="NCBIfam" id="TIGR01352">
    <property type="entry name" value="tonB_Cterm"/>
    <property type="match status" value="1"/>
</dbReference>
<dbReference type="STRING" id="377629.TERTU_0990"/>
<dbReference type="PROSITE" id="PS52015">
    <property type="entry name" value="TONB_CTD"/>
    <property type="match status" value="1"/>
</dbReference>
<evidence type="ECO:0000256" key="4">
    <source>
        <dbReference type="ARBA" id="ARBA00022475"/>
    </source>
</evidence>
<dbReference type="OrthoDB" id="1628901at2"/>
<dbReference type="Gene3D" id="3.30.2420.10">
    <property type="entry name" value="TonB"/>
    <property type="match status" value="1"/>
</dbReference>
<keyword evidence="8 10" id="KW-1133">Transmembrane helix</keyword>
<comment type="function">
    <text evidence="10">Interacts with outer membrane receptor proteins that carry out high-affinity binding and energy dependent uptake into the periplasmic space of specific substrates. It could act to transduce energy from the cytoplasmic membrane to specific energy-requiring processes in the outer membrane, resulting in the release into the periplasm of ligands bound by these outer membrane proteins.</text>
</comment>
<comment type="similarity">
    <text evidence="2 10">Belongs to the TonB family.</text>
</comment>
<evidence type="ECO:0000259" key="11">
    <source>
        <dbReference type="PROSITE" id="PS52015"/>
    </source>
</evidence>
<protein>
    <recommendedName>
        <fullName evidence="10">Protein TonB</fullName>
    </recommendedName>
</protein>
<evidence type="ECO:0000256" key="2">
    <source>
        <dbReference type="ARBA" id="ARBA00006555"/>
    </source>
</evidence>
<comment type="subcellular location">
    <subcellularLocation>
        <location evidence="1 10">Cell inner membrane</location>
        <topology evidence="1 10">Single-pass membrane protein</topology>
        <orientation evidence="1 10">Periplasmic side</orientation>
    </subcellularLocation>
</comment>
<evidence type="ECO:0000256" key="6">
    <source>
        <dbReference type="ARBA" id="ARBA00022692"/>
    </source>
</evidence>
<sequence>MNTIFTTNHAVFRANQFVRAVATTGLAALVTLALLVLMERLIHMADSPIDDAPPFNPPNVTWEEPKLVTVIKKDLPKPLEVQEAPPMPEQADDTHLNVNLTLPIKPTAIRSTTGPVEVAFGAGFPIPQYQPQPVYPARALRNATEGYVDVIFDVTALGTTENIRILESMPHGMFENAALAAVARWKYQPKTVDGLPVAFPGLSSRLTFVMKD</sequence>
<dbReference type="GO" id="GO:0031992">
    <property type="term" value="F:energy transducer activity"/>
    <property type="evidence" value="ECO:0007669"/>
    <property type="project" value="InterPro"/>
</dbReference>
<reference evidence="12 13" key="1">
    <citation type="journal article" date="2009" name="PLoS ONE">
        <title>The complete genome of Teredinibacter turnerae T7901: an intracellular endosymbiont of marine wood-boring bivalves (shipworms).</title>
        <authorList>
            <person name="Yang J.C."/>
            <person name="Madupu R."/>
            <person name="Durkin A.S."/>
            <person name="Ekborg N.A."/>
            <person name="Pedamallu C.S."/>
            <person name="Hostetler J.B."/>
            <person name="Radune D."/>
            <person name="Toms B.S."/>
            <person name="Henrissat B."/>
            <person name="Coutinho P.M."/>
            <person name="Schwarz S."/>
            <person name="Field L."/>
            <person name="Trindade-Silva A.E."/>
            <person name="Soares C.A.G."/>
            <person name="Elshahawi S."/>
            <person name="Hanora A."/>
            <person name="Schmidt E.W."/>
            <person name="Haygood M.G."/>
            <person name="Posfai J."/>
            <person name="Benner J."/>
            <person name="Madinger C."/>
            <person name="Nove J."/>
            <person name="Anton B."/>
            <person name="Chaudhary K."/>
            <person name="Foster J."/>
            <person name="Holman A."/>
            <person name="Kumar S."/>
            <person name="Lessard P.A."/>
            <person name="Luyten Y.A."/>
            <person name="Slatko B."/>
            <person name="Wood N."/>
            <person name="Wu B."/>
            <person name="Teplitski M."/>
            <person name="Mougous J.D."/>
            <person name="Ward N."/>
            <person name="Eisen J.A."/>
            <person name="Badger J.H."/>
            <person name="Distel D.L."/>
        </authorList>
    </citation>
    <scope>NUCLEOTIDE SEQUENCE [LARGE SCALE GENOMIC DNA]</scope>
    <source>
        <strain evidence="13">ATCC 39867 / T7901</strain>
    </source>
</reference>
<gene>
    <name evidence="12" type="ordered locus">TERTU_0990</name>
</gene>
<evidence type="ECO:0000256" key="8">
    <source>
        <dbReference type="ARBA" id="ARBA00022989"/>
    </source>
</evidence>
<dbReference type="InterPro" id="IPR037682">
    <property type="entry name" value="TonB_C"/>
</dbReference>
<dbReference type="eggNOG" id="COG0810">
    <property type="taxonomic scope" value="Bacteria"/>
</dbReference>
<feature type="domain" description="TonB C-terminal" evidence="11">
    <location>
        <begin position="120"/>
        <end position="212"/>
    </location>
</feature>
<dbReference type="PANTHER" id="PTHR33446">
    <property type="entry name" value="PROTEIN TONB-RELATED"/>
    <property type="match status" value="1"/>
</dbReference>
<dbReference type="Proteomes" id="UP000009080">
    <property type="component" value="Chromosome"/>
</dbReference>
<dbReference type="EMBL" id="CP001614">
    <property type="protein sequence ID" value="ACR12712.1"/>
    <property type="molecule type" value="Genomic_DNA"/>
</dbReference>
<organism evidence="12 13">
    <name type="scientific">Teredinibacter turnerae (strain ATCC 39867 / T7901)</name>
    <dbReference type="NCBI Taxonomy" id="377629"/>
    <lineage>
        <taxon>Bacteria</taxon>
        <taxon>Pseudomonadati</taxon>
        <taxon>Pseudomonadota</taxon>
        <taxon>Gammaproteobacteria</taxon>
        <taxon>Cellvibrionales</taxon>
        <taxon>Cellvibrionaceae</taxon>
        <taxon>Teredinibacter</taxon>
    </lineage>
</organism>
<dbReference type="InterPro" id="IPR003538">
    <property type="entry name" value="TonB"/>
</dbReference>
<dbReference type="KEGG" id="ttu:TERTU_0990"/>
<dbReference type="InterPro" id="IPR006260">
    <property type="entry name" value="TonB/TolA_C"/>
</dbReference>
<evidence type="ECO:0000256" key="5">
    <source>
        <dbReference type="ARBA" id="ARBA00022519"/>
    </source>
</evidence>
<evidence type="ECO:0000256" key="1">
    <source>
        <dbReference type="ARBA" id="ARBA00004383"/>
    </source>
</evidence>
<keyword evidence="5 10" id="KW-0997">Cell inner membrane</keyword>
<dbReference type="SUPFAM" id="SSF74653">
    <property type="entry name" value="TolA/TonB C-terminal domain"/>
    <property type="match status" value="1"/>
</dbReference>
<dbReference type="InterPro" id="IPR051045">
    <property type="entry name" value="TonB-dependent_transducer"/>
</dbReference>
<keyword evidence="7 10" id="KW-0653">Protein transport</keyword>
<keyword evidence="9 10" id="KW-0472">Membrane</keyword>
<evidence type="ECO:0000256" key="9">
    <source>
        <dbReference type="ARBA" id="ARBA00023136"/>
    </source>
</evidence>
<dbReference type="GO" id="GO:0030288">
    <property type="term" value="C:outer membrane-bounded periplasmic space"/>
    <property type="evidence" value="ECO:0007669"/>
    <property type="project" value="InterPro"/>
</dbReference>
<evidence type="ECO:0000313" key="12">
    <source>
        <dbReference type="EMBL" id="ACR12712.1"/>
    </source>
</evidence>
<keyword evidence="6 10" id="KW-0812">Transmembrane</keyword>
<dbReference type="GO" id="GO:0055085">
    <property type="term" value="P:transmembrane transport"/>
    <property type="evidence" value="ECO:0007669"/>
    <property type="project" value="InterPro"/>
</dbReference>
<evidence type="ECO:0000256" key="3">
    <source>
        <dbReference type="ARBA" id="ARBA00022448"/>
    </source>
</evidence>
<evidence type="ECO:0000256" key="10">
    <source>
        <dbReference type="RuleBase" id="RU362123"/>
    </source>
</evidence>
<evidence type="ECO:0000313" key="13">
    <source>
        <dbReference type="Proteomes" id="UP000009080"/>
    </source>
</evidence>
<keyword evidence="10" id="KW-0735">Signal-anchor</keyword>
<keyword evidence="3 10" id="KW-0813">Transport</keyword>
<name>C5BQE1_TERTT</name>
<dbReference type="HOGENOM" id="CLU_108529_1_0_6"/>
<dbReference type="PRINTS" id="PR01374">
    <property type="entry name" value="TONBPROTEIN"/>
</dbReference>
<dbReference type="Pfam" id="PF03544">
    <property type="entry name" value="TonB_C"/>
    <property type="match status" value="1"/>
</dbReference>
<proteinExistence type="inferred from homology"/>
<accession>C5BQE1</accession>